<dbReference type="NCBIfam" id="TIGR00082">
    <property type="entry name" value="rbfA"/>
    <property type="match status" value="1"/>
</dbReference>
<dbReference type="InterPro" id="IPR023799">
    <property type="entry name" value="RbfA_dom_sf"/>
</dbReference>
<dbReference type="GO" id="GO:0030490">
    <property type="term" value="P:maturation of SSU-rRNA"/>
    <property type="evidence" value="ECO:0007669"/>
    <property type="project" value="UniProtKB-UniRule"/>
</dbReference>
<dbReference type="SUPFAM" id="SSF89919">
    <property type="entry name" value="Ribosome-binding factor A, RbfA"/>
    <property type="match status" value="1"/>
</dbReference>
<evidence type="ECO:0000256" key="1">
    <source>
        <dbReference type="ARBA" id="ARBA00022517"/>
    </source>
</evidence>
<comment type="function">
    <text evidence="2">One of several proteins that assist in the late maturation steps of the functional core of the 30S ribosomal subunit. Associates with free 30S ribosomal subunits (but not with 30S subunits that are part of 70S ribosomes or polysomes). Required for efficient processing of 16S rRNA. May interact with the 5'-terminal helix region of 16S rRNA.</text>
</comment>
<dbReference type="HAMAP" id="MF_00003">
    <property type="entry name" value="RbfA"/>
    <property type="match status" value="1"/>
</dbReference>
<proteinExistence type="inferred from homology"/>
<comment type="subcellular location">
    <subcellularLocation>
        <location evidence="2">Cytoplasm</location>
    </subcellularLocation>
</comment>
<accession>A0A2W4TDZ1</accession>
<protein>
    <recommendedName>
        <fullName evidence="2">Ribosome-binding factor A</fullName>
    </recommendedName>
</protein>
<dbReference type="InterPro" id="IPR015946">
    <property type="entry name" value="KH_dom-like_a/b"/>
</dbReference>
<dbReference type="PANTHER" id="PTHR33515:SF1">
    <property type="entry name" value="RIBOSOME-BINDING FACTOR A, CHLOROPLASTIC-RELATED"/>
    <property type="match status" value="1"/>
</dbReference>
<keyword evidence="2" id="KW-0963">Cytoplasm</keyword>
<name>A0A2W4TDZ1_9GAMM</name>
<dbReference type="PROSITE" id="PS01319">
    <property type="entry name" value="RBFA"/>
    <property type="match status" value="1"/>
</dbReference>
<dbReference type="AlphaFoldDB" id="A0A2W4TDZ1"/>
<sequence>MPREFFRSDRVAAQLQRELAELLRTEFKNPQLGLVTLSDVEVTRDMSLIKAYVSFFGSSETPQQCVKTLNQHASKLRHALSSRIRLRVMPDLRFIHDDSIDRGMRMEELLGSIKASHPTDEDGEAKDETP</sequence>
<evidence type="ECO:0000256" key="2">
    <source>
        <dbReference type="HAMAP-Rule" id="MF_00003"/>
    </source>
</evidence>
<evidence type="ECO:0000313" key="3">
    <source>
        <dbReference type="EMBL" id="PZN82774.1"/>
    </source>
</evidence>
<comment type="subunit">
    <text evidence="2">Monomer. Binds 30S ribosomal subunits, but not 50S ribosomal subunits or 70S ribosomes.</text>
</comment>
<keyword evidence="1 2" id="KW-0690">Ribosome biogenesis</keyword>
<dbReference type="GO" id="GO:0005829">
    <property type="term" value="C:cytosol"/>
    <property type="evidence" value="ECO:0007669"/>
    <property type="project" value="TreeGrafter"/>
</dbReference>
<dbReference type="PANTHER" id="PTHR33515">
    <property type="entry name" value="RIBOSOME-BINDING FACTOR A, CHLOROPLASTIC-RELATED"/>
    <property type="match status" value="1"/>
</dbReference>
<comment type="caution">
    <text evidence="3">The sequence shown here is derived from an EMBL/GenBank/DDBJ whole genome shotgun (WGS) entry which is preliminary data.</text>
</comment>
<gene>
    <name evidence="2" type="primary">rbfA</name>
    <name evidence="3" type="ORF">DM484_05805</name>
</gene>
<dbReference type="Proteomes" id="UP000249396">
    <property type="component" value="Unassembled WGS sequence"/>
</dbReference>
<dbReference type="Pfam" id="PF02033">
    <property type="entry name" value="RBFA"/>
    <property type="match status" value="1"/>
</dbReference>
<dbReference type="InterPro" id="IPR000238">
    <property type="entry name" value="RbfA"/>
</dbReference>
<dbReference type="GO" id="GO:0043024">
    <property type="term" value="F:ribosomal small subunit binding"/>
    <property type="evidence" value="ECO:0007669"/>
    <property type="project" value="TreeGrafter"/>
</dbReference>
<dbReference type="Gene3D" id="3.30.300.20">
    <property type="match status" value="1"/>
</dbReference>
<dbReference type="EMBL" id="QJPH01000203">
    <property type="protein sequence ID" value="PZN82774.1"/>
    <property type="molecule type" value="Genomic_DNA"/>
</dbReference>
<evidence type="ECO:0000313" key="4">
    <source>
        <dbReference type="Proteomes" id="UP000249396"/>
    </source>
</evidence>
<organism evidence="3 4">
    <name type="scientific">Candidatus Methylumidiphilus alinenensis</name>
    <dbReference type="NCBI Taxonomy" id="2202197"/>
    <lineage>
        <taxon>Bacteria</taxon>
        <taxon>Pseudomonadati</taxon>
        <taxon>Pseudomonadota</taxon>
        <taxon>Gammaproteobacteria</taxon>
        <taxon>Methylococcales</taxon>
        <taxon>Candidatus Methylumidiphilus</taxon>
    </lineage>
</organism>
<comment type="similarity">
    <text evidence="2">Belongs to the RbfA family.</text>
</comment>
<dbReference type="InterPro" id="IPR020053">
    <property type="entry name" value="Ribosome-bd_factorA_CS"/>
</dbReference>
<reference evidence="3 4" key="1">
    <citation type="journal article" date="2018" name="Aquat. Microb. Ecol.">
        <title>Gammaproteobacterial methanotrophs dominate.</title>
        <authorList>
            <person name="Rissanen A.J."/>
            <person name="Saarenheimo J."/>
            <person name="Tiirola M."/>
            <person name="Peura S."/>
            <person name="Aalto S.L."/>
            <person name="Karvinen A."/>
            <person name="Nykanen H."/>
        </authorList>
    </citation>
    <scope>NUCLEOTIDE SEQUENCE [LARGE SCALE GENOMIC DNA]</scope>
    <source>
        <strain evidence="3">AMbin10</strain>
    </source>
</reference>